<protein>
    <submittedName>
        <fullName evidence="4">Winged helix family transcriptional regulator</fullName>
    </submittedName>
</protein>
<keyword evidence="1 2" id="KW-0238">DNA-binding</keyword>
<feature type="DNA-binding region" description="OmpR/PhoB-type" evidence="2">
    <location>
        <begin position="4"/>
        <end position="103"/>
    </location>
</feature>
<organism evidence="4 5">
    <name type="scientific">Dehalobacter restrictus</name>
    <dbReference type="NCBI Taxonomy" id="55583"/>
    <lineage>
        <taxon>Bacteria</taxon>
        <taxon>Bacillati</taxon>
        <taxon>Bacillota</taxon>
        <taxon>Clostridia</taxon>
        <taxon>Eubacteriales</taxon>
        <taxon>Desulfitobacteriaceae</taxon>
        <taxon>Dehalobacter</taxon>
    </lineage>
</organism>
<accession>A0A857DL40</accession>
<sequence>MEKNLYIRLGDNIFLDTKMEQLVKDNICIPLSQLQYRLLYYLVEHMGTVVQKKELIKFAWGTDCVSSNDLYVNINSLRKRIEDHPKNPQYIITYKSVGYAFFPRKRQHDNLVIEQSK</sequence>
<dbReference type="Proteomes" id="UP000430508">
    <property type="component" value="Chromosome"/>
</dbReference>
<dbReference type="AlphaFoldDB" id="A0A857DL40"/>
<evidence type="ECO:0000313" key="4">
    <source>
        <dbReference type="EMBL" id="QHA01677.1"/>
    </source>
</evidence>
<evidence type="ECO:0000256" key="1">
    <source>
        <dbReference type="ARBA" id="ARBA00023125"/>
    </source>
</evidence>
<dbReference type="InterPro" id="IPR036388">
    <property type="entry name" value="WH-like_DNA-bd_sf"/>
</dbReference>
<evidence type="ECO:0000259" key="3">
    <source>
        <dbReference type="PROSITE" id="PS51755"/>
    </source>
</evidence>
<dbReference type="SUPFAM" id="SSF46894">
    <property type="entry name" value="C-terminal effector domain of the bipartite response regulators"/>
    <property type="match status" value="1"/>
</dbReference>
<dbReference type="InterPro" id="IPR001867">
    <property type="entry name" value="OmpR/PhoB-type_DNA-bd"/>
</dbReference>
<dbReference type="GO" id="GO:0003677">
    <property type="term" value="F:DNA binding"/>
    <property type="evidence" value="ECO:0007669"/>
    <property type="project" value="UniProtKB-UniRule"/>
</dbReference>
<evidence type="ECO:0000256" key="2">
    <source>
        <dbReference type="PROSITE-ProRule" id="PRU01091"/>
    </source>
</evidence>
<proteinExistence type="predicted"/>
<dbReference type="Pfam" id="PF00486">
    <property type="entry name" value="Trans_reg_C"/>
    <property type="match status" value="1"/>
</dbReference>
<evidence type="ECO:0000313" key="5">
    <source>
        <dbReference type="Proteomes" id="UP000430508"/>
    </source>
</evidence>
<name>A0A857DL40_9FIRM</name>
<dbReference type="PROSITE" id="PS51755">
    <property type="entry name" value="OMPR_PHOB"/>
    <property type="match status" value="1"/>
</dbReference>
<dbReference type="CDD" id="cd00383">
    <property type="entry name" value="trans_reg_C"/>
    <property type="match status" value="1"/>
</dbReference>
<feature type="domain" description="OmpR/PhoB-type" evidence="3">
    <location>
        <begin position="4"/>
        <end position="103"/>
    </location>
</feature>
<gene>
    <name evidence="4" type="ORF">GQ588_14015</name>
</gene>
<dbReference type="GO" id="GO:0006355">
    <property type="term" value="P:regulation of DNA-templated transcription"/>
    <property type="evidence" value="ECO:0007669"/>
    <property type="project" value="InterPro"/>
</dbReference>
<dbReference type="EMBL" id="CP046996">
    <property type="protein sequence ID" value="QHA01677.1"/>
    <property type="molecule type" value="Genomic_DNA"/>
</dbReference>
<dbReference type="GO" id="GO:0000160">
    <property type="term" value="P:phosphorelay signal transduction system"/>
    <property type="evidence" value="ECO:0007669"/>
    <property type="project" value="InterPro"/>
</dbReference>
<dbReference type="InterPro" id="IPR016032">
    <property type="entry name" value="Sig_transdc_resp-reg_C-effctor"/>
</dbReference>
<dbReference type="SMART" id="SM00862">
    <property type="entry name" value="Trans_reg_C"/>
    <property type="match status" value="1"/>
</dbReference>
<reference evidence="4 5" key="1">
    <citation type="submission" date="2019-12" db="EMBL/GenBank/DDBJ databases">
        <title>Sequence classification of anaerobic respiratory reductive dehalogenases: First we see many, then we see few.</title>
        <authorList>
            <person name="Molenda O."/>
            <person name="Puentes Jacome L.A."/>
            <person name="Cao X."/>
            <person name="Nesbo C.L."/>
            <person name="Tang S."/>
            <person name="Morson N."/>
            <person name="Patron J."/>
            <person name="Lomheim L."/>
            <person name="Wishart D.S."/>
            <person name="Edwards E.A."/>
        </authorList>
    </citation>
    <scope>NUCLEOTIDE SEQUENCE [LARGE SCALE GENOMIC DNA]</scope>
    <source>
        <strain evidence="4 5">12DCA</strain>
    </source>
</reference>
<dbReference type="Gene3D" id="1.10.10.10">
    <property type="entry name" value="Winged helix-like DNA-binding domain superfamily/Winged helix DNA-binding domain"/>
    <property type="match status" value="1"/>
</dbReference>
<dbReference type="RefSeq" id="WP_158208635.1">
    <property type="nucleotide sequence ID" value="NZ_CP046996.1"/>
</dbReference>